<dbReference type="InterPro" id="IPR037523">
    <property type="entry name" value="VOC_core"/>
</dbReference>
<organism evidence="2 3">
    <name type="scientific">Cohnella suwonensis</name>
    <dbReference type="NCBI Taxonomy" id="696072"/>
    <lineage>
        <taxon>Bacteria</taxon>
        <taxon>Bacillati</taxon>
        <taxon>Bacillota</taxon>
        <taxon>Bacilli</taxon>
        <taxon>Bacillales</taxon>
        <taxon>Paenibacillaceae</taxon>
        <taxon>Cohnella</taxon>
    </lineage>
</organism>
<dbReference type="SUPFAM" id="SSF54593">
    <property type="entry name" value="Glyoxalase/Bleomycin resistance protein/Dihydroxybiphenyl dioxygenase"/>
    <property type="match status" value="1"/>
</dbReference>
<dbReference type="RefSeq" id="WP_378081127.1">
    <property type="nucleotide sequence ID" value="NZ_JBHSMH010000004.1"/>
</dbReference>
<dbReference type="Pfam" id="PF00903">
    <property type="entry name" value="Glyoxalase"/>
    <property type="match status" value="1"/>
</dbReference>
<proteinExistence type="predicted"/>
<protein>
    <submittedName>
        <fullName evidence="2">VOC family protein</fullName>
    </submittedName>
</protein>
<dbReference type="InterPro" id="IPR029068">
    <property type="entry name" value="Glyas_Bleomycin-R_OHBP_Dase"/>
</dbReference>
<evidence type="ECO:0000259" key="1">
    <source>
        <dbReference type="PROSITE" id="PS51819"/>
    </source>
</evidence>
<evidence type="ECO:0000313" key="3">
    <source>
        <dbReference type="Proteomes" id="UP001596105"/>
    </source>
</evidence>
<feature type="domain" description="VOC" evidence="1">
    <location>
        <begin position="9"/>
        <end position="125"/>
    </location>
</feature>
<gene>
    <name evidence="2" type="ORF">ACFPPD_01815</name>
</gene>
<dbReference type="Proteomes" id="UP001596105">
    <property type="component" value="Unassembled WGS sequence"/>
</dbReference>
<dbReference type="Gene3D" id="3.10.180.10">
    <property type="entry name" value="2,3-Dihydroxybiphenyl 1,2-Dioxygenase, domain 1"/>
    <property type="match status" value="1"/>
</dbReference>
<reference evidence="3" key="1">
    <citation type="journal article" date="2019" name="Int. J. Syst. Evol. Microbiol.">
        <title>The Global Catalogue of Microorganisms (GCM) 10K type strain sequencing project: providing services to taxonomists for standard genome sequencing and annotation.</title>
        <authorList>
            <consortium name="The Broad Institute Genomics Platform"/>
            <consortium name="The Broad Institute Genome Sequencing Center for Infectious Disease"/>
            <person name="Wu L."/>
            <person name="Ma J."/>
        </authorList>
    </citation>
    <scope>NUCLEOTIDE SEQUENCE [LARGE SCALE GENOMIC DNA]</scope>
    <source>
        <strain evidence="3">CCUG 57113</strain>
    </source>
</reference>
<dbReference type="PANTHER" id="PTHR39175">
    <property type="entry name" value="FAMILY PROTEIN, PUTATIVE (AFU_ORTHOLOGUE AFUA_3G15060)-RELATED"/>
    <property type="match status" value="1"/>
</dbReference>
<comment type="caution">
    <text evidence="2">The sequence shown here is derived from an EMBL/GenBank/DDBJ whole genome shotgun (WGS) entry which is preliminary data.</text>
</comment>
<keyword evidence="3" id="KW-1185">Reference proteome</keyword>
<name>A0ABW0LRY6_9BACL</name>
<dbReference type="PANTHER" id="PTHR39175:SF1">
    <property type="entry name" value="FAMILY PROTEIN, PUTATIVE (AFU_ORTHOLOGUE AFUA_3G15060)-RELATED"/>
    <property type="match status" value="1"/>
</dbReference>
<dbReference type="EMBL" id="JBHSMH010000004">
    <property type="protein sequence ID" value="MFC5467436.1"/>
    <property type="molecule type" value="Genomic_DNA"/>
</dbReference>
<accession>A0ABW0LRY6</accession>
<dbReference type="InterPro" id="IPR004360">
    <property type="entry name" value="Glyas_Fos-R_dOase_dom"/>
</dbReference>
<sequence>MSIAVEFMGIDHVQLAAYSGCEPEAREFYGDLLGWTEIPKPAALAGRGGVWFQCGAHQVHIGVQQNFAPAMKAHPAFEVRNLDILRERFIKHHIGVIDDRAREDEDVRRFYVDDPFGNRLEFLEWGTRR</sequence>
<evidence type="ECO:0000313" key="2">
    <source>
        <dbReference type="EMBL" id="MFC5467436.1"/>
    </source>
</evidence>
<dbReference type="PROSITE" id="PS51819">
    <property type="entry name" value="VOC"/>
    <property type="match status" value="1"/>
</dbReference>